<dbReference type="Proteomes" id="UP001271792">
    <property type="component" value="Unassembled WGS sequence"/>
</dbReference>
<comment type="caution">
    <text evidence="2">The sequence shown here is derived from an EMBL/GenBank/DDBJ whole genome shotgun (WGS) entry which is preliminary data.</text>
</comment>
<sequence length="168" mass="18969">MLVEDVVSYLEMKSPEELRPARDRGAEVELREVSDVDTIRAVHDRVAGPYGWMSLAWTAEKWRESLDRPGVRTWVPRIDGADAGFALLCFDPGGDVEIDFFGLAPEFTGRGLGGHFLTVVTRTAWEAGATRVWLRTSSHDHPYAKASYEARGFRLFKTETRERELVTP</sequence>
<keyword evidence="3" id="KW-1185">Reference proteome</keyword>
<feature type="domain" description="N-acetyltransferase" evidence="1">
    <location>
        <begin position="26"/>
        <end position="168"/>
    </location>
</feature>
<evidence type="ECO:0000313" key="2">
    <source>
        <dbReference type="EMBL" id="MDX8053050.1"/>
    </source>
</evidence>
<dbReference type="CDD" id="cd04301">
    <property type="entry name" value="NAT_SF"/>
    <property type="match status" value="1"/>
</dbReference>
<gene>
    <name evidence="2" type="ORF">SK571_27045</name>
</gene>
<dbReference type="InterPro" id="IPR000182">
    <property type="entry name" value="GNAT_dom"/>
</dbReference>
<accession>A0ABU4TXM7</accession>
<evidence type="ECO:0000313" key="3">
    <source>
        <dbReference type="Proteomes" id="UP001271792"/>
    </source>
</evidence>
<proteinExistence type="predicted"/>
<reference evidence="2 3" key="1">
    <citation type="submission" date="2023-11" db="EMBL/GenBank/DDBJ databases">
        <title>Lentzea sokolovensis, sp. nov., Lentzea kristufkii, sp. nov., and Lentzea miocenensis, sp. nov., rare actinobacteria from Sokolov Coal Basin, Miocene lacustrine sediment, Czech Republic.</title>
        <authorList>
            <person name="Lara A."/>
            <person name="Kotroba L."/>
            <person name="Nouioui I."/>
            <person name="Neumann-Schaal M."/>
            <person name="Mast Y."/>
            <person name="Chronakova A."/>
        </authorList>
    </citation>
    <scope>NUCLEOTIDE SEQUENCE [LARGE SCALE GENOMIC DNA]</scope>
    <source>
        <strain evidence="2 3">BCCO 10_0798</strain>
    </source>
</reference>
<dbReference type="Gene3D" id="3.40.630.30">
    <property type="match status" value="1"/>
</dbReference>
<protein>
    <submittedName>
        <fullName evidence="2">GNAT family N-acetyltransferase</fullName>
    </submittedName>
</protein>
<dbReference type="RefSeq" id="WP_319986893.1">
    <property type="nucleotide sequence ID" value="NZ_JAXAVV010000014.1"/>
</dbReference>
<dbReference type="Pfam" id="PF00583">
    <property type="entry name" value="Acetyltransf_1"/>
    <property type="match status" value="1"/>
</dbReference>
<name>A0ABU4TXM7_9PSEU</name>
<organism evidence="2 3">
    <name type="scientific">Lentzea kristufekii</name>
    <dbReference type="NCBI Taxonomy" id="3095430"/>
    <lineage>
        <taxon>Bacteria</taxon>
        <taxon>Bacillati</taxon>
        <taxon>Actinomycetota</taxon>
        <taxon>Actinomycetes</taxon>
        <taxon>Pseudonocardiales</taxon>
        <taxon>Pseudonocardiaceae</taxon>
        <taxon>Lentzea</taxon>
    </lineage>
</organism>
<dbReference type="SUPFAM" id="SSF55729">
    <property type="entry name" value="Acyl-CoA N-acyltransferases (Nat)"/>
    <property type="match status" value="1"/>
</dbReference>
<dbReference type="PROSITE" id="PS51186">
    <property type="entry name" value="GNAT"/>
    <property type="match status" value="1"/>
</dbReference>
<evidence type="ECO:0000259" key="1">
    <source>
        <dbReference type="PROSITE" id="PS51186"/>
    </source>
</evidence>
<dbReference type="EMBL" id="JAXAVV010000014">
    <property type="protein sequence ID" value="MDX8053050.1"/>
    <property type="molecule type" value="Genomic_DNA"/>
</dbReference>
<dbReference type="InterPro" id="IPR016181">
    <property type="entry name" value="Acyl_CoA_acyltransferase"/>
</dbReference>